<keyword evidence="1" id="KW-0812">Transmembrane</keyword>
<evidence type="ECO:0000313" key="2">
    <source>
        <dbReference type="EMBL" id="CAB4707150.1"/>
    </source>
</evidence>
<evidence type="ECO:0000256" key="1">
    <source>
        <dbReference type="SAM" id="Phobius"/>
    </source>
</evidence>
<name>A0A6J7F405_9ZZZZ</name>
<keyword evidence="1" id="KW-0472">Membrane</keyword>
<evidence type="ECO:0000313" key="3">
    <source>
        <dbReference type="EMBL" id="CAB4888364.1"/>
    </source>
</evidence>
<feature type="transmembrane region" description="Helical" evidence="1">
    <location>
        <begin position="49"/>
        <end position="69"/>
    </location>
</feature>
<proteinExistence type="predicted"/>
<feature type="transmembrane region" description="Helical" evidence="1">
    <location>
        <begin position="17"/>
        <end position="37"/>
    </location>
</feature>
<keyword evidence="1" id="KW-1133">Transmembrane helix</keyword>
<accession>A0A6J7F405</accession>
<protein>
    <submittedName>
        <fullName evidence="3">Unannotated protein</fullName>
    </submittedName>
</protein>
<organism evidence="3">
    <name type="scientific">freshwater metagenome</name>
    <dbReference type="NCBI Taxonomy" id="449393"/>
    <lineage>
        <taxon>unclassified sequences</taxon>
        <taxon>metagenomes</taxon>
        <taxon>ecological metagenomes</taxon>
    </lineage>
</organism>
<dbReference type="AlphaFoldDB" id="A0A6J7F405"/>
<sequence>MELLCISWMPVTIVFGVWYLSLLPFVPYIAGALAIGLRMSKERGVTPHRVAITISICHWCYGFGFWRGVLRILSFRKFDAKPKGGRR</sequence>
<dbReference type="EMBL" id="CAEZYH010000003">
    <property type="protein sequence ID" value="CAB4707150.1"/>
    <property type="molecule type" value="Genomic_DNA"/>
</dbReference>
<gene>
    <name evidence="2" type="ORF">UFOPK2658_00163</name>
    <name evidence="3" type="ORF">UFOPK3494_00125</name>
</gene>
<reference evidence="3" key="1">
    <citation type="submission" date="2020-05" db="EMBL/GenBank/DDBJ databases">
        <authorList>
            <person name="Chiriac C."/>
            <person name="Salcher M."/>
            <person name="Ghai R."/>
            <person name="Kavagutti S V."/>
        </authorList>
    </citation>
    <scope>NUCLEOTIDE SEQUENCE</scope>
</reference>
<dbReference type="EMBL" id="CAFBMF010000004">
    <property type="protein sequence ID" value="CAB4888364.1"/>
    <property type="molecule type" value="Genomic_DNA"/>
</dbReference>